<accession>A0A6G1ZK98</accession>
<name>A0A6G1ZK98_9BACT</name>
<comment type="caution">
    <text evidence="1">The sequence shown here is derived from an EMBL/GenBank/DDBJ whole genome shotgun (WGS) entry which is preliminary data.</text>
</comment>
<evidence type="ECO:0000313" key="1">
    <source>
        <dbReference type="EMBL" id="MRY14393.1"/>
    </source>
</evidence>
<dbReference type="EMBL" id="WKLP01000050">
    <property type="protein sequence ID" value="MRY14393.1"/>
    <property type="molecule type" value="Genomic_DNA"/>
</dbReference>
<sequence length="129" mass="14545">MKKYLLVILTFLYLGVSSGIILNIHHCMGKIVEVDVWQNEMCPSCKEKKQTHHCCSTDTQLVKMTVDQNIDQIPVIDYTPVALSLLFDINDLLVLSETDGSTLFNPFYNTPPDECSGAELCIRNCSFLI</sequence>
<dbReference type="RefSeq" id="WP_044214486.1">
    <property type="nucleotide sequence ID" value="NZ_CAJLDJ010000049.1"/>
</dbReference>
<protein>
    <submittedName>
        <fullName evidence="1">Uncharacterized protein</fullName>
    </submittedName>
</protein>
<dbReference type="NCBIfam" id="NF047658">
    <property type="entry name" value="HYC_CC_PP"/>
    <property type="match status" value="1"/>
</dbReference>
<gene>
    <name evidence="1" type="ORF">GKE01_23470</name>
</gene>
<proteinExistence type="predicted"/>
<dbReference type="InterPro" id="IPR058060">
    <property type="entry name" value="HYC_CC_PP"/>
</dbReference>
<organism evidence="1">
    <name type="scientific">Parabacteroides goldsteinii</name>
    <dbReference type="NCBI Taxonomy" id="328812"/>
    <lineage>
        <taxon>Bacteria</taxon>
        <taxon>Pseudomonadati</taxon>
        <taxon>Bacteroidota</taxon>
        <taxon>Bacteroidia</taxon>
        <taxon>Bacteroidales</taxon>
        <taxon>Tannerellaceae</taxon>
        <taxon>Parabacteroides</taxon>
    </lineage>
</organism>
<dbReference type="Pfam" id="PF26622">
    <property type="entry name" value="DUF8199"/>
    <property type="match status" value="1"/>
</dbReference>
<dbReference type="AlphaFoldDB" id="A0A6G1ZK98"/>
<reference evidence="1" key="1">
    <citation type="journal article" date="2019" name="Nat. Med.">
        <title>A library of human gut bacterial isolates paired with longitudinal multiomics data enables mechanistic microbiome research.</title>
        <authorList>
            <person name="Poyet M."/>
            <person name="Groussin M."/>
            <person name="Gibbons S.M."/>
            <person name="Avila-Pacheco J."/>
            <person name="Jiang X."/>
            <person name="Kearney S.M."/>
            <person name="Perrotta A.R."/>
            <person name="Berdy B."/>
            <person name="Zhao S."/>
            <person name="Lieberman T.D."/>
            <person name="Swanson P.K."/>
            <person name="Smith M."/>
            <person name="Roesemann S."/>
            <person name="Alexander J.E."/>
            <person name="Rich S.A."/>
            <person name="Livny J."/>
            <person name="Vlamakis H."/>
            <person name="Clish C."/>
            <person name="Bullock K."/>
            <person name="Deik A."/>
            <person name="Scott J."/>
            <person name="Pierce K.A."/>
            <person name="Xavier R.J."/>
            <person name="Alm E.J."/>
        </authorList>
    </citation>
    <scope>NUCLEOTIDE SEQUENCE</scope>
    <source>
        <strain evidence="1">BIOML-A4</strain>
    </source>
</reference>
<dbReference type="InterPro" id="IPR058512">
    <property type="entry name" value="DUF8199"/>
</dbReference>